<sequence length="178" mass="19069">MTESIVTSNTIERGHKKHLSRFGKVFLILGGAALIAYGTYAYGNSQNWEGYVEGYVDGLADGKNPALPRGLLLEEVGGTNGEYGVVVDTGEGDSYIDQAGIVVCLQAGVKLDLRGPNEDEGTVLTAEDLIEELAYGQGVITTVEEICDKVERELNGDDGQFQPDVPMPTIPDDRAMSL</sequence>
<dbReference type="AlphaFoldDB" id="A0A955L4B2"/>
<name>A0A955L4B2_9BACT</name>
<evidence type="ECO:0000313" key="3">
    <source>
        <dbReference type="EMBL" id="MCA9382629.1"/>
    </source>
</evidence>
<feature type="region of interest" description="Disordered" evidence="1">
    <location>
        <begin position="154"/>
        <end position="178"/>
    </location>
</feature>
<keyword evidence="2" id="KW-0812">Transmembrane</keyword>
<evidence type="ECO:0000256" key="2">
    <source>
        <dbReference type="SAM" id="Phobius"/>
    </source>
</evidence>
<keyword evidence="2" id="KW-1133">Transmembrane helix</keyword>
<dbReference type="Proteomes" id="UP000782843">
    <property type="component" value="Unassembled WGS sequence"/>
</dbReference>
<comment type="caution">
    <text evidence="3">The sequence shown here is derived from an EMBL/GenBank/DDBJ whole genome shotgun (WGS) entry which is preliminary data.</text>
</comment>
<evidence type="ECO:0000313" key="4">
    <source>
        <dbReference type="Proteomes" id="UP000782843"/>
    </source>
</evidence>
<proteinExistence type="predicted"/>
<keyword evidence="2" id="KW-0472">Membrane</keyword>
<organism evidence="3 4">
    <name type="scientific">Candidatus Dojkabacteria bacterium</name>
    <dbReference type="NCBI Taxonomy" id="2099670"/>
    <lineage>
        <taxon>Bacteria</taxon>
        <taxon>Candidatus Dojkabacteria</taxon>
    </lineage>
</organism>
<reference evidence="3" key="2">
    <citation type="journal article" date="2021" name="Microbiome">
        <title>Successional dynamics and alternative stable states in a saline activated sludge microbial community over 9 years.</title>
        <authorList>
            <person name="Wang Y."/>
            <person name="Ye J."/>
            <person name="Ju F."/>
            <person name="Liu L."/>
            <person name="Boyd J.A."/>
            <person name="Deng Y."/>
            <person name="Parks D.H."/>
            <person name="Jiang X."/>
            <person name="Yin X."/>
            <person name="Woodcroft B.J."/>
            <person name="Tyson G.W."/>
            <person name="Hugenholtz P."/>
            <person name="Polz M.F."/>
            <person name="Zhang T."/>
        </authorList>
    </citation>
    <scope>NUCLEOTIDE SEQUENCE</scope>
    <source>
        <strain evidence="3">HKST-UBA10</strain>
    </source>
</reference>
<evidence type="ECO:0000256" key="1">
    <source>
        <dbReference type="SAM" id="MobiDB-lite"/>
    </source>
</evidence>
<accession>A0A955L4B2</accession>
<feature type="transmembrane region" description="Helical" evidence="2">
    <location>
        <begin position="25"/>
        <end position="43"/>
    </location>
</feature>
<reference evidence="3" key="1">
    <citation type="submission" date="2020-04" db="EMBL/GenBank/DDBJ databases">
        <authorList>
            <person name="Zhang T."/>
        </authorList>
    </citation>
    <scope>NUCLEOTIDE SEQUENCE</scope>
    <source>
        <strain evidence="3">HKST-UBA10</strain>
    </source>
</reference>
<protein>
    <submittedName>
        <fullName evidence="3">Uncharacterized protein</fullName>
    </submittedName>
</protein>
<gene>
    <name evidence="3" type="ORF">KC660_04470</name>
</gene>
<dbReference type="EMBL" id="JAGQLG010000185">
    <property type="protein sequence ID" value="MCA9382629.1"/>
    <property type="molecule type" value="Genomic_DNA"/>
</dbReference>